<keyword evidence="3" id="KW-0732">Signal</keyword>
<feature type="chain" id="PRO_5031280736" evidence="3">
    <location>
        <begin position="26"/>
        <end position="377"/>
    </location>
</feature>
<reference evidence="4 5" key="1">
    <citation type="submission" date="2019-08" db="EMBL/GenBank/DDBJ databases">
        <title>In-depth cultivation of the pig gut microbiome towards novel bacterial diversity and tailored functional studies.</title>
        <authorList>
            <person name="Wylensek D."/>
            <person name="Hitch T.C.A."/>
            <person name="Clavel T."/>
        </authorList>
    </citation>
    <scope>NUCLEOTIDE SEQUENCE [LARGE SCALE GENOMIC DNA]</scope>
    <source>
        <strain evidence="4 5">Oil+RF-744-WCA-WT-13</strain>
    </source>
</reference>
<accession>A0A7X2PA59</accession>
<feature type="coiled-coil region" evidence="1">
    <location>
        <begin position="28"/>
        <end position="90"/>
    </location>
</feature>
<evidence type="ECO:0000256" key="3">
    <source>
        <dbReference type="SAM" id="SignalP"/>
    </source>
</evidence>
<feature type="region of interest" description="Disordered" evidence="2">
    <location>
        <begin position="254"/>
        <end position="277"/>
    </location>
</feature>
<dbReference type="RefSeq" id="WP_154458960.1">
    <property type="nucleotide sequence ID" value="NZ_VUMV01000014.1"/>
</dbReference>
<keyword evidence="5" id="KW-1185">Reference proteome</keyword>
<evidence type="ECO:0000256" key="1">
    <source>
        <dbReference type="SAM" id="Coils"/>
    </source>
</evidence>
<evidence type="ECO:0000313" key="4">
    <source>
        <dbReference type="EMBL" id="MST83058.1"/>
    </source>
</evidence>
<dbReference type="Gene3D" id="6.10.250.3150">
    <property type="match status" value="1"/>
</dbReference>
<comment type="caution">
    <text evidence="4">The sequence shown here is derived from an EMBL/GenBank/DDBJ whole genome shotgun (WGS) entry which is preliminary data.</text>
</comment>
<feature type="coiled-coil region" evidence="1">
    <location>
        <begin position="139"/>
        <end position="201"/>
    </location>
</feature>
<dbReference type="EMBL" id="VUMV01000014">
    <property type="protein sequence ID" value="MST83058.1"/>
    <property type="molecule type" value="Genomic_DNA"/>
</dbReference>
<evidence type="ECO:0000313" key="5">
    <source>
        <dbReference type="Proteomes" id="UP000466864"/>
    </source>
</evidence>
<keyword evidence="1" id="KW-0175">Coiled coil</keyword>
<dbReference type="Proteomes" id="UP000466864">
    <property type="component" value="Unassembled WGS sequence"/>
</dbReference>
<sequence length="377" mass="41056">MKKKCILSMILSVFLVGTAAVPCFAGTVEDLENKISDSQNNLQTLQAQLNDLEGQYTALQTQAADKQYELQQLETDLEDAKSEKTEQHEGMKTRIRYIYEALGGNGEAFELCATILGGATVTADDENIAELTRYDREMLSQYQDTCHKIEDKTEKVKSEKQELQDLEAECRDKQQEITSLIAQTTENISTYQQQLTDAKDAELLEQIRQQEANLQAVFLSDAEENTAGSVTQVAESSAVNAAAGNSSTVVTAVTEESGSSTGQAAPSVRENSGNAGWSGTVLNRSNGVVYGPTGKETYYNLDMSGVVSLMRQQGNTDSYWVRDDGVKMLGDYVIVAANTDKYPKGTILDSSLGKAIVCDTGDFAYSNADQLDVAVAW</sequence>
<proteinExistence type="predicted"/>
<feature type="signal peptide" evidence="3">
    <location>
        <begin position="1"/>
        <end position="25"/>
    </location>
</feature>
<organism evidence="4 5">
    <name type="scientific">Bilifractor porci</name>
    <dbReference type="NCBI Taxonomy" id="2606636"/>
    <lineage>
        <taxon>Bacteria</taxon>
        <taxon>Bacillati</taxon>
        <taxon>Bacillota</taxon>
        <taxon>Clostridia</taxon>
        <taxon>Lachnospirales</taxon>
        <taxon>Lachnospiraceae</taxon>
        <taxon>Bilifractor</taxon>
    </lineage>
</organism>
<protein>
    <submittedName>
        <fullName evidence="4">Uncharacterized protein</fullName>
    </submittedName>
</protein>
<evidence type="ECO:0000256" key="2">
    <source>
        <dbReference type="SAM" id="MobiDB-lite"/>
    </source>
</evidence>
<dbReference type="AlphaFoldDB" id="A0A7X2PA59"/>
<gene>
    <name evidence="4" type="ORF">FYJ60_12200</name>
</gene>
<name>A0A7X2PA59_9FIRM</name>